<accession>A0A135ZZS3</accession>
<feature type="domain" description="Solute-binding protein family 3/N-terminal" evidence="3">
    <location>
        <begin position="30"/>
        <end position="252"/>
    </location>
</feature>
<dbReference type="PANTHER" id="PTHR35936">
    <property type="entry name" value="MEMBRANE-BOUND LYTIC MUREIN TRANSGLYCOSYLASE F"/>
    <property type="match status" value="1"/>
</dbReference>
<name>A0A135ZZS3_9ALTE</name>
<keyword evidence="5" id="KW-1185">Reference proteome</keyword>
<evidence type="ECO:0000313" key="5">
    <source>
        <dbReference type="Proteomes" id="UP000070299"/>
    </source>
</evidence>
<organism evidence="4 5">
    <name type="scientific">Paraglaciecola hydrolytica</name>
    <dbReference type="NCBI Taxonomy" id="1799789"/>
    <lineage>
        <taxon>Bacteria</taxon>
        <taxon>Pseudomonadati</taxon>
        <taxon>Pseudomonadota</taxon>
        <taxon>Gammaproteobacteria</taxon>
        <taxon>Alteromonadales</taxon>
        <taxon>Alteromonadaceae</taxon>
        <taxon>Paraglaciecola</taxon>
    </lineage>
</organism>
<reference evidence="5" key="1">
    <citation type="submission" date="2016-02" db="EMBL/GenBank/DDBJ databases">
        <authorList>
            <person name="Schultz-Johansen M."/>
            <person name="Glaring M.A."/>
            <person name="Bech P.K."/>
            <person name="Stougaard P."/>
        </authorList>
    </citation>
    <scope>NUCLEOTIDE SEQUENCE [LARGE SCALE GENOMIC DNA]</scope>
    <source>
        <strain evidence="5">S66</strain>
    </source>
</reference>
<comment type="similarity">
    <text evidence="1">Belongs to the bacterial solute-binding protein 3 family.</text>
</comment>
<protein>
    <recommendedName>
        <fullName evidence="3">Solute-binding protein family 3/N-terminal domain-containing protein</fullName>
    </recommendedName>
</protein>
<comment type="caution">
    <text evidence="4">The sequence shown here is derived from an EMBL/GenBank/DDBJ whole genome shotgun (WGS) entry which is preliminary data.</text>
</comment>
<evidence type="ECO:0000313" key="4">
    <source>
        <dbReference type="EMBL" id="KXI28475.1"/>
    </source>
</evidence>
<dbReference type="Proteomes" id="UP000070299">
    <property type="component" value="Unassembled WGS sequence"/>
</dbReference>
<dbReference type="SMART" id="SM00062">
    <property type="entry name" value="PBPb"/>
    <property type="match status" value="1"/>
</dbReference>
<dbReference type="AlphaFoldDB" id="A0A135ZZS3"/>
<dbReference type="SUPFAM" id="SSF53850">
    <property type="entry name" value="Periplasmic binding protein-like II"/>
    <property type="match status" value="1"/>
</dbReference>
<evidence type="ECO:0000259" key="3">
    <source>
        <dbReference type="SMART" id="SM00062"/>
    </source>
</evidence>
<dbReference type="STRING" id="1799789.AX660_15390"/>
<dbReference type="PANTHER" id="PTHR35936:SF25">
    <property type="entry name" value="ABC TRANSPORTER SUBSTRATE-BINDING PROTEIN"/>
    <property type="match status" value="1"/>
</dbReference>
<proteinExistence type="inferred from homology"/>
<sequence>MESRINYLCYFAVLALNFAGFFSHAAKFENIVIATHIEPPLVDLIDGKFVGQNVDVALALAHSLNMQVSFIQCPFARCLAITQEGNADMMVSIRKTPEREEYLHFLSRPFSSNNLPVRFYQLKTNRHVINAYEDISSLDIGVLRGATYFERFDHDLALHKIPLTNHNQLIEMLLKGRIDTFLGREVSIQALTDKTTYEQQMKMAPYIYIKRFDAYIAVSKRSPLAPRVNELSKALSELLDSGELDKLLIKQD</sequence>
<dbReference type="EMBL" id="LSNE01000006">
    <property type="protein sequence ID" value="KXI28475.1"/>
    <property type="molecule type" value="Genomic_DNA"/>
</dbReference>
<gene>
    <name evidence="4" type="ORF">AX660_15390</name>
</gene>
<dbReference type="Gene3D" id="3.40.190.10">
    <property type="entry name" value="Periplasmic binding protein-like II"/>
    <property type="match status" value="2"/>
</dbReference>
<keyword evidence="2" id="KW-0732">Signal</keyword>
<dbReference type="Pfam" id="PF00497">
    <property type="entry name" value="SBP_bac_3"/>
    <property type="match status" value="1"/>
</dbReference>
<evidence type="ECO:0000256" key="1">
    <source>
        <dbReference type="ARBA" id="ARBA00010333"/>
    </source>
</evidence>
<dbReference type="InterPro" id="IPR001638">
    <property type="entry name" value="Solute-binding_3/MltF_N"/>
</dbReference>
<evidence type="ECO:0000256" key="2">
    <source>
        <dbReference type="ARBA" id="ARBA00022729"/>
    </source>
</evidence>